<evidence type="ECO:0000256" key="2">
    <source>
        <dbReference type="ARBA" id="ARBA00007141"/>
    </source>
</evidence>
<organism evidence="9 10">
    <name type="scientific">Daedalea quercina L-15889</name>
    <dbReference type="NCBI Taxonomy" id="1314783"/>
    <lineage>
        <taxon>Eukaryota</taxon>
        <taxon>Fungi</taxon>
        <taxon>Dikarya</taxon>
        <taxon>Basidiomycota</taxon>
        <taxon>Agaricomycotina</taxon>
        <taxon>Agaricomycetes</taxon>
        <taxon>Polyporales</taxon>
        <taxon>Fomitopsis</taxon>
    </lineage>
</organism>
<dbReference type="EC" id="5.-.-.-" evidence="8"/>
<keyword evidence="4" id="KW-0256">Endoplasmic reticulum</keyword>
<dbReference type="InterPro" id="IPR006716">
    <property type="entry name" value="ERG2_sigma1_rcpt-like"/>
</dbReference>
<dbReference type="Pfam" id="PF04622">
    <property type="entry name" value="ERG2_Sigma1R"/>
    <property type="match status" value="1"/>
</dbReference>
<dbReference type="UniPathway" id="UPA00768"/>
<evidence type="ECO:0000256" key="8">
    <source>
        <dbReference type="RuleBase" id="RU368083"/>
    </source>
</evidence>
<dbReference type="GO" id="GO:0006696">
    <property type="term" value="P:ergosterol biosynthetic process"/>
    <property type="evidence" value="ECO:0007669"/>
    <property type="project" value="TreeGrafter"/>
</dbReference>
<evidence type="ECO:0000256" key="1">
    <source>
        <dbReference type="ARBA" id="ARBA00004586"/>
    </source>
</evidence>
<comment type="subcellular location">
    <subcellularLocation>
        <location evidence="1">Endoplasmic reticulum membrane</location>
    </subcellularLocation>
</comment>
<comment type="function">
    <text evidence="8">Catalyzes the reaction which results in unsaturation at C-7 in the B ring of sterols.</text>
</comment>
<dbReference type="OrthoDB" id="347124at2759"/>
<dbReference type="GO" id="GO:0016853">
    <property type="term" value="F:isomerase activity"/>
    <property type="evidence" value="ECO:0007669"/>
    <property type="project" value="UniProtKB-KW"/>
</dbReference>
<reference evidence="9 10" key="1">
    <citation type="journal article" date="2016" name="Mol. Biol. Evol.">
        <title>Comparative Genomics of Early-Diverging Mushroom-Forming Fungi Provides Insights into the Origins of Lignocellulose Decay Capabilities.</title>
        <authorList>
            <person name="Nagy L.G."/>
            <person name="Riley R."/>
            <person name="Tritt A."/>
            <person name="Adam C."/>
            <person name="Daum C."/>
            <person name="Floudas D."/>
            <person name="Sun H."/>
            <person name="Yadav J.S."/>
            <person name="Pangilinan J."/>
            <person name="Larsson K.H."/>
            <person name="Matsuura K."/>
            <person name="Barry K."/>
            <person name="Labutti K."/>
            <person name="Kuo R."/>
            <person name="Ohm R.A."/>
            <person name="Bhattacharya S.S."/>
            <person name="Shirouzu T."/>
            <person name="Yoshinaga Y."/>
            <person name="Martin F.M."/>
            <person name="Grigoriev I.V."/>
            <person name="Hibbett D.S."/>
        </authorList>
    </citation>
    <scope>NUCLEOTIDE SEQUENCE [LARGE SCALE GENOMIC DNA]</scope>
    <source>
        <strain evidence="9 10">L-15889</strain>
    </source>
</reference>
<evidence type="ECO:0000256" key="5">
    <source>
        <dbReference type="ARBA" id="ARBA00022989"/>
    </source>
</evidence>
<evidence type="ECO:0000256" key="6">
    <source>
        <dbReference type="ARBA" id="ARBA00023136"/>
    </source>
</evidence>
<accession>A0A165QWR0</accession>
<keyword evidence="9" id="KW-0413">Isomerase</keyword>
<proteinExistence type="inferred from homology"/>
<dbReference type="Proteomes" id="UP000076727">
    <property type="component" value="Unassembled WGS sequence"/>
</dbReference>
<dbReference type="PANTHER" id="PTHR10868:SF1">
    <property type="entry name" value="SIGMA NON-OPIOID INTRACELLULAR RECEPTOR 1"/>
    <property type="match status" value="1"/>
</dbReference>
<keyword evidence="10" id="KW-1185">Reference proteome</keyword>
<dbReference type="EMBL" id="KV429054">
    <property type="protein sequence ID" value="KZT70025.1"/>
    <property type="molecule type" value="Genomic_DNA"/>
</dbReference>
<dbReference type="PANTHER" id="PTHR10868">
    <property type="entry name" value="SIGMA 1-TYPE OPIOID RECEPTOR-RELATED"/>
    <property type="match status" value="1"/>
</dbReference>
<evidence type="ECO:0000313" key="9">
    <source>
        <dbReference type="EMBL" id="KZT70025.1"/>
    </source>
</evidence>
<evidence type="ECO:0000256" key="4">
    <source>
        <dbReference type="ARBA" id="ARBA00022824"/>
    </source>
</evidence>
<comment type="pathway">
    <text evidence="7 8">Steroid metabolism; ergosterol biosynthesis.</text>
</comment>
<comment type="similarity">
    <text evidence="2 8">Belongs to the ERG2 family.</text>
</comment>
<name>A0A165QWR0_9APHY</name>
<evidence type="ECO:0000256" key="3">
    <source>
        <dbReference type="ARBA" id="ARBA00022692"/>
    </source>
</evidence>
<protein>
    <recommendedName>
        <fullName evidence="8">C-8 sterol isomerase</fullName>
        <ecNumber evidence="8">5.-.-.-</ecNumber>
    </recommendedName>
    <alternativeName>
        <fullName evidence="8">Delta-8--delta-7 sterol isomerase</fullName>
    </alternativeName>
</protein>
<evidence type="ECO:0000313" key="10">
    <source>
        <dbReference type="Proteomes" id="UP000076727"/>
    </source>
</evidence>
<sequence length="240" mass="26960">MASSTTKARTSQSDGGAQTWTMKWLVRIACATAIWAVCRGLDTIKDRWYVFDPTSLHELAQAAVKAAPEPNDINFMIDHIVSNLTATYPSTRIAINPDESEWVFNNAGGAMGAMYIIHASITEYLIVFGTPLGTEGHTGMHTADDYFNILVGEQWAFAPPNLQMERYPAGSVHHLPRGQIKQYKMHEGCYALEYARGWIPLMMPFGFADAFSSTLDWWSLYHTCRITAREMLRNLFIGKI</sequence>
<gene>
    <name evidence="9" type="ORF">DAEQUDRAFT_709407</name>
</gene>
<evidence type="ECO:0000256" key="7">
    <source>
        <dbReference type="ARBA" id="ARBA00029435"/>
    </source>
</evidence>
<keyword evidence="3" id="KW-0812">Transmembrane</keyword>
<dbReference type="STRING" id="1314783.A0A165QWR0"/>
<keyword evidence="6" id="KW-0472">Membrane</keyword>
<dbReference type="GO" id="GO:0005789">
    <property type="term" value="C:endoplasmic reticulum membrane"/>
    <property type="evidence" value="ECO:0007669"/>
    <property type="project" value="UniProtKB-SubCell"/>
</dbReference>
<dbReference type="AlphaFoldDB" id="A0A165QWR0"/>
<keyword evidence="5" id="KW-1133">Transmembrane helix</keyword>